<proteinExistence type="inferred from homology"/>
<gene>
    <name evidence="12" type="ORF">JX265_010027</name>
</gene>
<evidence type="ECO:0000256" key="8">
    <source>
        <dbReference type="PIRSR" id="PIRSR602401-1"/>
    </source>
</evidence>
<evidence type="ECO:0008006" key="14">
    <source>
        <dbReference type="Google" id="ProtNLM"/>
    </source>
</evidence>
<feature type="binding site" description="axial binding residue" evidence="8">
    <location>
        <position position="573"/>
    </location>
    <ligand>
        <name>heme</name>
        <dbReference type="ChEBI" id="CHEBI:30413"/>
    </ligand>
    <ligandPart>
        <name>Fe</name>
        <dbReference type="ChEBI" id="CHEBI:18248"/>
    </ligandPart>
</feature>
<evidence type="ECO:0000256" key="5">
    <source>
        <dbReference type="ARBA" id="ARBA00023002"/>
    </source>
</evidence>
<evidence type="ECO:0000256" key="6">
    <source>
        <dbReference type="ARBA" id="ARBA00023004"/>
    </source>
</evidence>
<dbReference type="InterPro" id="IPR002401">
    <property type="entry name" value="Cyt_P450_E_grp-I"/>
</dbReference>
<comment type="similarity">
    <text evidence="2 9">Belongs to the cytochrome P450 family.</text>
</comment>
<evidence type="ECO:0000256" key="9">
    <source>
        <dbReference type="RuleBase" id="RU000461"/>
    </source>
</evidence>
<organism evidence="12 13">
    <name type="scientific">Neoarthrinium moseri</name>
    <dbReference type="NCBI Taxonomy" id="1658444"/>
    <lineage>
        <taxon>Eukaryota</taxon>
        <taxon>Fungi</taxon>
        <taxon>Dikarya</taxon>
        <taxon>Ascomycota</taxon>
        <taxon>Pezizomycotina</taxon>
        <taxon>Sordariomycetes</taxon>
        <taxon>Xylariomycetidae</taxon>
        <taxon>Amphisphaeriales</taxon>
        <taxon>Apiosporaceae</taxon>
        <taxon>Neoarthrinium</taxon>
    </lineage>
</organism>
<evidence type="ECO:0000256" key="2">
    <source>
        <dbReference type="ARBA" id="ARBA00010617"/>
    </source>
</evidence>
<keyword evidence="7 9" id="KW-0503">Monooxygenase</keyword>
<sequence length="626" mass="71172">MIGVHQKYTGDQPGLEYKSPTYGAPPAFELAQLKMDPPRTPPVSSRLARGTESRGRATDGAPAMHSSSRCQQFHWIAQGREDGSPIDPTTSSPWVNRAATRIYVFAITIITVSALALMVDVFYKETGVLSVRQKTIGVVLVLFAVYTQTLLRAEHVYHTKMTQSGCKPINTYRNNPLGIPFLLESGKALKANRFLQLRAEQLQIWGRTFQTRLFPETAMTIITDDPDNLKTILSTRFEDWIIPEQRIKGFLPVLGSHSIFTTNGPEWQHSRAMLRPAFVRDQISDLECFDKHIKKLTKRIPRDGTRFDLQAMFAMLTIDSISDFMFGRSTDVLGTAAERDVKFGTWFDASIVKIAWRARLGWVTQVLPDSEFNKYAQFVHRYVDELVEARKGYLSTNPNTSEGRRYVFLDELLRAGEPDEVIRSQLLSIFLAGRDTTTSVLTYMFLKLSQRPEVVGRIRNEIRDLGVVDPTWEQLKNLKYLNWVVKESLRLNPPVPSNAREAIRDTILPRGGGSDGKSPIFIPKGSVCRYGVWTMQRRHDLYGDDAHDFRPERWESLKVGFEYLPFNGGPRICIGQQFALTQMAMVAFRLLQAFKYIERKDERPPVLKVAINSSLLHGCWVSMTPA</sequence>
<feature type="transmembrane region" description="Helical" evidence="11">
    <location>
        <begin position="102"/>
        <end position="123"/>
    </location>
</feature>
<keyword evidence="4 8" id="KW-0479">Metal-binding</keyword>
<keyword evidence="5 9" id="KW-0560">Oxidoreductase</keyword>
<dbReference type="PRINTS" id="PR00385">
    <property type="entry name" value="P450"/>
</dbReference>
<dbReference type="Pfam" id="PF00067">
    <property type="entry name" value="p450"/>
    <property type="match status" value="1"/>
</dbReference>
<keyword evidence="6 8" id="KW-0408">Iron</keyword>
<dbReference type="PRINTS" id="PR00463">
    <property type="entry name" value="EP450I"/>
</dbReference>
<evidence type="ECO:0000256" key="11">
    <source>
        <dbReference type="SAM" id="Phobius"/>
    </source>
</evidence>
<keyword evidence="3 8" id="KW-0349">Heme</keyword>
<dbReference type="Proteomes" id="UP000829685">
    <property type="component" value="Unassembled WGS sequence"/>
</dbReference>
<reference evidence="12" key="1">
    <citation type="submission" date="2021-03" db="EMBL/GenBank/DDBJ databases">
        <title>Revisited historic fungal species revealed as producer of novel bioactive compounds through whole genome sequencing and comparative genomics.</title>
        <authorList>
            <person name="Vignolle G.A."/>
            <person name="Hochenegger N."/>
            <person name="Mach R.L."/>
            <person name="Mach-Aigner A.R."/>
            <person name="Javad Rahimi M."/>
            <person name="Salim K.A."/>
            <person name="Chan C.M."/>
            <person name="Lim L.B.L."/>
            <person name="Cai F."/>
            <person name="Druzhinina I.S."/>
            <person name="U'Ren J.M."/>
            <person name="Derntl C."/>
        </authorList>
    </citation>
    <scope>NUCLEOTIDE SEQUENCE</scope>
    <source>
        <strain evidence="12">TUCIM 5799</strain>
    </source>
</reference>
<evidence type="ECO:0000256" key="10">
    <source>
        <dbReference type="SAM" id="MobiDB-lite"/>
    </source>
</evidence>
<comment type="cofactor">
    <cofactor evidence="1 8">
        <name>heme</name>
        <dbReference type="ChEBI" id="CHEBI:30413"/>
    </cofactor>
</comment>
<dbReference type="SUPFAM" id="SSF48264">
    <property type="entry name" value="Cytochrome P450"/>
    <property type="match status" value="1"/>
</dbReference>
<evidence type="ECO:0000256" key="3">
    <source>
        <dbReference type="ARBA" id="ARBA00022617"/>
    </source>
</evidence>
<dbReference type="GO" id="GO:0016705">
    <property type="term" value="F:oxidoreductase activity, acting on paired donors, with incorporation or reduction of molecular oxygen"/>
    <property type="evidence" value="ECO:0007669"/>
    <property type="project" value="InterPro"/>
</dbReference>
<dbReference type="InterPro" id="IPR047146">
    <property type="entry name" value="Cyt_P450_E_CYP52_fungi"/>
</dbReference>
<keyword evidence="11" id="KW-0812">Transmembrane</keyword>
<dbReference type="InterPro" id="IPR036396">
    <property type="entry name" value="Cyt_P450_sf"/>
</dbReference>
<dbReference type="InterPro" id="IPR001128">
    <property type="entry name" value="Cyt_P450"/>
</dbReference>
<dbReference type="GO" id="GO:0005506">
    <property type="term" value="F:iron ion binding"/>
    <property type="evidence" value="ECO:0007669"/>
    <property type="project" value="InterPro"/>
</dbReference>
<dbReference type="EMBL" id="JAFIMR010000032">
    <property type="protein sequence ID" value="KAI1860103.1"/>
    <property type="molecule type" value="Genomic_DNA"/>
</dbReference>
<dbReference type="AlphaFoldDB" id="A0A9P9WF01"/>
<evidence type="ECO:0000313" key="12">
    <source>
        <dbReference type="EMBL" id="KAI1860103.1"/>
    </source>
</evidence>
<protein>
    <recommendedName>
        <fullName evidence="14">Cytochrome P450</fullName>
    </recommendedName>
</protein>
<accession>A0A9P9WF01</accession>
<dbReference type="PANTHER" id="PTHR24287">
    <property type="entry name" value="P450, PUTATIVE (EUROFUNG)-RELATED"/>
    <property type="match status" value="1"/>
</dbReference>
<keyword evidence="11" id="KW-1133">Transmembrane helix</keyword>
<dbReference type="Gene3D" id="1.10.630.10">
    <property type="entry name" value="Cytochrome P450"/>
    <property type="match status" value="1"/>
</dbReference>
<evidence type="ECO:0000256" key="4">
    <source>
        <dbReference type="ARBA" id="ARBA00022723"/>
    </source>
</evidence>
<keyword evidence="11" id="KW-0472">Membrane</keyword>
<keyword evidence="13" id="KW-1185">Reference proteome</keyword>
<evidence type="ECO:0000256" key="7">
    <source>
        <dbReference type="ARBA" id="ARBA00023033"/>
    </source>
</evidence>
<comment type="caution">
    <text evidence="12">The sequence shown here is derived from an EMBL/GenBank/DDBJ whole genome shotgun (WGS) entry which is preliminary data.</text>
</comment>
<feature type="region of interest" description="Disordered" evidence="10">
    <location>
        <begin position="34"/>
        <end position="64"/>
    </location>
</feature>
<dbReference type="GO" id="GO:0020037">
    <property type="term" value="F:heme binding"/>
    <property type="evidence" value="ECO:0007669"/>
    <property type="project" value="InterPro"/>
</dbReference>
<feature type="region of interest" description="Disordered" evidence="10">
    <location>
        <begin position="1"/>
        <end position="21"/>
    </location>
</feature>
<evidence type="ECO:0000313" key="13">
    <source>
        <dbReference type="Proteomes" id="UP000829685"/>
    </source>
</evidence>
<name>A0A9P9WF01_9PEZI</name>
<dbReference type="GO" id="GO:0004497">
    <property type="term" value="F:monooxygenase activity"/>
    <property type="evidence" value="ECO:0007669"/>
    <property type="project" value="UniProtKB-KW"/>
</dbReference>
<dbReference type="CDD" id="cd11063">
    <property type="entry name" value="CYP52"/>
    <property type="match status" value="1"/>
</dbReference>
<evidence type="ECO:0000256" key="1">
    <source>
        <dbReference type="ARBA" id="ARBA00001971"/>
    </source>
</evidence>
<dbReference type="PROSITE" id="PS00086">
    <property type="entry name" value="CYTOCHROME_P450"/>
    <property type="match status" value="1"/>
</dbReference>
<dbReference type="PANTHER" id="PTHR24287:SF1">
    <property type="entry name" value="P450, PUTATIVE (EUROFUNG)-RELATED"/>
    <property type="match status" value="1"/>
</dbReference>
<dbReference type="InterPro" id="IPR017972">
    <property type="entry name" value="Cyt_P450_CS"/>
</dbReference>